<dbReference type="EMBL" id="CARXXK010000002">
    <property type="protein sequence ID" value="CAI6354102.1"/>
    <property type="molecule type" value="Genomic_DNA"/>
</dbReference>
<reference evidence="1 2" key="1">
    <citation type="submission" date="2023-01" db="EMBL/GenBank/DDBJ databases">
        <authorList>
            <person name="Whitehead M."/>
        </authorList>
    </citation>
    <scope>NUCLEOTIDE SEQUENCE [LARGE SCALE GENOMIC DNA]</scope>
</reference>
<keyword evidence="2" id="KW-1185">Reference proteome</keyword>
<dbReference type="AlphaFoldDB" id="A0AAV0WEI9"/>
<organism evidence="1 2">
    <name type="scientific">Macrosiphum euphorbiae</name>
    <name type="common">potato aphid</name>
    <dbReference type="NCBI Taxonomy" id="13131"/>
    <lineage>
        <taxon>Eukaryota</taxon>
        <taxon>Metazoa</taxon>
        <taxon>Ecdysozoa</taxon>
        <taxon>Arthropoda</taxon>
        <taxon>Hexapoda</taxon>
        <taxon>Insecta</taxon>
        <taxon>Pterygota</taxon>
        <taxon>Neoptera</taxon>
        <taxon>Paraneoptera</taxon>
        <taxon>Hemiptera</taxon>
        <taxon>Sternorrhyncha</taxon>
        <taxon>Aphidomorpha</taxon>
        <taxon>Aphidoidea</taxon>
        <taxon>Aphididae</taxon>
        <taxon>Macrosiphini</taxon>
        <taxon>Macrosiphum</taxon>
    </lineage>
</organism>
<name>A0AAV0WEI9_9HEMI</name>
<protein>
    <submittedName>
        <fullName evidence="1">Uncharacterized protein</fullName>
    </submittedName>
</protein>
<gene>
    <name evidence="1" type="ORF">MEUPH1_LOCUS10145</name>
</gene>
<evidence type="ECO:0000313" key="1">
    <source>
        <dbReference type="EMBL" id="CAI6354102.1"/>
    </source>
</evidence>
<comment type="caution">
    <text evidence="1">The sequence shown here is derived from an EMBL/GenBank/DDBJ whole genome shotgun (WGS) entry which is preliminary data.</text>
</comment>
<dbReference type="Proteomes" id="UP001160148">
    <property type="component" value="Unassembled WGS sequence"/>
</dbReference>
<evidence type="ECO:0000313" key="2">
    <source>
        <dbReference type="Proteomes" id="UP001160148"/>
    </source>
</evidence>
<proteinExistence type="predicted"/>
<accession>A0AAV0WEI9</accession>
<sequence>MDDLDLYVQLNGVELLEQIEEDAEIVLQKYDFIDPFQSLSDRLFIIFYRLSKGLATKVIQIVTPFMKAPSRSSALTMQQKVMTALRFFASGSYQMDIGVSHYASVKLRLHDDSCSHDSRYRDSTIAV</sequence>